<comment type="similarity">
    <text evidence="1">Belongs to the inositol monophosphatase superfamily.</text>
</comment>
<evidence type="ECO:0000256" key="2">
    <source>
        <dbReference type="PIRSR" id="PIRSR600760-2"/>
    </source>
</evidence>
<keyword evidence="4" id="KW-1185">Reference proteome</keyword>
<comment type="cofactor">
    <cofactor evidence="2">
        <name>Mg(2+)</name>
        <dbReference type="ChEBI" id="CHEBI:18420"/>
    </cofactor>
</comment>
<dbReference type="InterPro" id="IPR000760">
    <property type="entry name" value="Inositol_monophosphatase-like"/>
</dbReference>
<feature type="binding site" evidence="2">
    <location>
        <position position="203"/>
    </location>
    <ligand>
        <name>Mg(2+)</name>
        <dbReference type="ChEBI" id="CHEBI:18420"/>
        <label>1</label>
        <note>catalytic</note>
    </ligand>
</feature>
<protein>
    <submittedName>
        <fullName evidence="3">Myo-inositol-1(Or 4)-monophosphatase</fullName>
    </submittedName>
</protein>
<dbReference type="Gene3D" id="3.40.190.80">
    <property type="match status" value="1"/>
</dbReference>
<gene>
    <name evidence="3" type="ORF">DFR50_1546</name>
</gene>
<comment type="caution">
    <text evidence="3">The sequence shown here is derived from an EMBL/GenBank/DDBJ whole genome shotgun (WGS) entry which is preliminary data.</text>
</comment>
<dbReference type="Pfam" id="PF00459">
    <property type="entry name" value="Inositol_P"/>
    <property type="match status" value="1"/>
</dbReference>
<feature type="binding site" evidence="2">
    <location>
        <position position="65"/>
    </location>
    <ligand>
        <name>Mg(2+)</name>
        <dbReference type="ChEBI" id="CHEBI:18420"/>
        <label>1</label>
        <note>catalytic</note>
    </ligand>
</feature>
<dbReference type="PRINTS" id="PR00377">
    <property type="entry name" value="IMPHPHTASES"/>
</dbReference>
<dbReference type="GO" id="GO:0007165">
    <property type="term" value="P:signal transduction"/>
    <property type="evidence" value="ECO:0007669"/>
    <property type="project" value="TreeGrafter"/>
</dbReference>
<sequence length="260" mass="28201">MSLTMIEDIKGAVREAGQLALLYSGKVHKGLKADQSVVTEADNAVESFLRLSLTRLAPTYGYLGEETEETKPPGDGETRYWVVDALDGSRAFAAGIPLWTPAVCLMDGNNAVAGAAFNPITGELFWADAEGPAWCGDRPLRPDYSVELKPNTFILGPTNHHRSFEIDFPGRVYCLGAPIYQLCLLAKGAVKAFFFDPVINLWDLALPSLLLERVGGVLVYGSGRPVELGELRGRRPVPEPVFAGGAEMVAALRERLHFIG</sequence>
<dbReference type="Proteomes" id="UP000253529">
    <property type="component" value="Unassembled WGS sequence"/>
</dbReference>
<feature type="binding site" evidence="2">
    <location>
        <position position="84"/>
    </location>
    <ligand>
        <name>Mg(2+)</name>
        <dbReference type="ChEBI" id="CHEBI:18420"/>
        <label>1</label>
        <note>catalytic</note>
    </ligand>
</feature>
<dbReference type="Gene3D" id="3.30.540.10">
    <property type="entry name" value="Fructose-1,6-Bisphosphatase, subunit A, domain 1"/>
    <property type="match status" value="1"/>
</dbReference>
<dbReference type="PANTHER" id="PTHR20854:SF4">
    <property type="entry name" value="INOSITOL-1-MONOPHOSPHATASE-RELATED"/>
    <property type="match status" value="1"/>
</dbReference>
<keyword evidence="2" id="KW-0479">Metal-binding</keyword>
<evidence type="ECO:0000313" key="4">
    <source>
        <dbReference type="Proteomes" id="UP000253529"/>
    </source>
</evidence>
<feature type="binding site" evidence="2">
    <location>
        <position position="87"/>
    </location>
    <ligand>
        <name>Mg(2+)</name>
        <dbReference type="ChEBI" id="CHEBI:18420"/>
        <label>1</label>
        <note>catalytic</note>
    </ligand>
</feature>
<evidence type="ECO:0000313" key="3">
    <source>
        <dbReference type="EMBL" id="RBP02200.1"/>
    </source>
</evidence>
<dbReference type="EMBL" id="QNRK01000054">
    <property type="protein sequence ID" value="RBP02200.1"/>
    <property type="molecule type" value="Genomic_DNA"/>
</dbReference>
<reference evidence="3 4" key="1">
    <citation type="submission" date="2018-06" db="EMBL/GenBank/DDBJ databases">
        <title>Genomic Encyclopedia of Type Strains, Phase IV (KMG-IV): sequencing the most valuable type-strain genomes for metagenomic binning, comparative biology and taxonomic classification.</title>
        <authorList>
            <person name="Goeker M."/>
        </authorList>
    </citation>
    <scope>NUCLEOTIDE SEQUENCE [LARGE SCALE GENOMIC DNA]</scope>
    <source>
        <strain evidence="3 4">DSM 24875</strain>
    </source>
</reference>
<feature type="binding site" evidence="2">
    <location>
        <position position="86"/>
    </location>
    <ligand>
        <name>Mg(2+)</name>
        <dbReference type="ChEBI" id="CHEBI:18420"/>
        <label>1</label>
        <note>catalytic</note>
    </ligand>
</feature>
<dbReference type="PANTHER" id="PTHR20854">
    <property type="entry name" value="INOSITOL MONOPHOSPHATASE"/>
    <property type="match status" value="1"/>
</dbReference>
<dbReference type="CDD" id="cd01637">
    <property type="entry name" value="IMPase_like"/>
    <property type="match status" value="1"/>
</dbReference>
<dbReference type="GO" id="GO:0008934">
    <property type="term" value="F:inositol monophosphate 1-phosphatase activity"/>
    <property type="evidence" value="ECO:0007669"/>
    <property type="project" value="TreeGrafter"/>
</dbReference>
<name>A0A366EKF4_9HYPH</name>
<dbReference type="GO" id="GO:0006020">
    <property type="term" value="P:inositol metabolic process"/>
    <property type="evidence" value="ECO:0007669"/>
    <property type="project" value="TreeGrafter"/>
</dbReference>
<keyword evidence="2" id="KW-0460">Magnesium</keyword>
<proteinExistence type="inferred from homology"/>
<dbReference type="GO" id="GO:0046872">
    <property type="term" value="F:metal ion binding"/>
    <property type="evidence" value="ECO:0007669"/>
    <property type="project" value="UniProtKB-KW"/>
</dbReference>
<dbReference type="AlphaFoldDB" id="A0A366EKF4"/>
<accession>A0A366EKF4</accession>
<organism evidence="3 4">
    <name type="scientific">Roseiarcus fermentans</name>
    <dbReference type="NCBI Taxonomy" id="1473586"/>
    <lineage>
        <taxon>Bacteria</taxon>
        <taxon>Pseudomonadati</taxon>
        <taxon>Pseudomonadota</taxon>
        <taxon>Alphaproteobacteria</taxon>
        <taxon>Hyphomicrobiales</taxon>
        <taxon>Roseiarcaceae</taxon>
        <taxon>Roseiarcus</taxon>
    </lineage>
</organism>
<dbReference type="SUPFAM" id="SSF56655">
    <property type="entry name" value="Carbohydrate phosphatase"/>
    <property type="match status" value="1"/>
</dbReference>
<evidence type="ECO:0000256" key="1">
    <source>
        <dbReference type="ARBA" id="ARBA00009759"/>
    </source>
</evidence>